<feature type="region of interest" description="Disordered" evidence="1">
    <location>
        <begin position="55"/>
        <end position="79"/>
    </location>
</feature>
<reference evidence="2 3" key="1">
    <citation type="submission" date="2024-02" db="EMBL/GenBank/DDBJ databases">
        <authorList>
            <person name="Chen Y."/>
            <person name="Shah S."/>
            <person name="Dougan E. K."/>
            <person name="Thang M."/>
            <person name="Chan C."/>
        </authorList>
    </citation>
    <scope>NUCLEOTIDE SEQUENCE [LARGE SCALE GENOMIC DNA]</scope>
</reference>
<dbReference type="Proteomes" id="UP001642484">
    <property type="component" value="Unassembled WGS sequence"/>
</dbReference>
<organism evidence="2 3">
    <name type="scientific">Durusdinium trenchii</name>
    <dbReference type="NCBI Taxonomy" id="1381693"/>
    <lineage>
        <taxon>Eukaryota</taxon>
        <taxon>Sar</taxon>
        <taxon>Alveolata</taxon>
        <taxon>Dinophyceae</taxon>
        <taxon>Suessiales</taxon>
        <taxon>Symbiodiniaceae</taxon>
        <taxon>Durusdinium</taxon>
    </lineage>
</organism>
<accession>A0ABP0KL44</accession>
<sequence>MESVLQKSCKIRSLVSDLQRNYICDTARKSAECLKSDLGDLDKLYTELTDTLANGEAEDFPPKNAKRHFEKVKKEEKEN</sequence>
<proteinExistence type="predicted"/>
<protein>
    <submittedName>
        <fullName evidence="2">Uncharacterized protein</fullName>
    </submittedName>
</protein>
<keyword evidence="3" id="KW-1185">Reference proteome</keyword>
<evidence type="ECO:0000313" key="3">
    <source>
        <dbReference type="Proteomes" id="UP001642484"/>
    </source>
</evidence>
<comment type="caution">
    <text evidence="2">The sequence shown here is derived from an EMBL/GenBank/DDBJ whole genome shotgun (WGS) entry which is preliminary data.</text>
</comment>
<gene>
    <name evidence="2" type="ORF">CCMP2556_LOCUS16799</name>
</gene>
<evidence type="ECO:0000313" key="2">
    <source>
        <dbReference type="EMBL" id="CAK9027569.1"/>
    </source>
</evidence>
<dbReference type="EMBL" id="CAXAMN010009069">
    <property type="protein sequence ID" value="CAK9027569.1"/>
    <property type="molecule type" value="Genomic_DNA"/>
</dbReference>
<name>A0ABP0KL44_9DINO</name>
<evidence type="ECO:0000256" key="1">
    <source>
        <dbReference type="SAM" id="MobiDB-lite"/>
    </source>
</evidence>